<dbReference type="PANTHER" id="PTHR13523">
    <property type="entry name" value="COILED-COIL-HELIX-COILED-COIL-HELIX DOMAIN CONTAINING 2/NUR77"/>
    <property type="match status" value="1"/>
</dbReference>
<gene>
    <name evidence="2" type="ORF">CPEL01642_LOCUS23841</name>
</gene>
<evidence type="ECO:0008006" key="3">
    <source>
        <dbReference type="Google" id="ProtNLM"/>
    </source>
</evidence>
<sequence length="141" mass="13783">MGFAGKKGGNRAAPAPPMSRPAPAAPVFSRPVSTAPAPAMHAAPPPAAPSAGPGLMGTFASSAAGSVAGSMIANTLMGGRGSDAPAATAAPAAPAAPGAGPAVCSFESQQFLNCMTYNNENINECAQFYDAFKQCNAQAAM</sequence>
<dbReference type="PANTHER" id="PTHR13523:SF2">
    <property type="entry name" value="COILED-COIL-HELIX-COILED-COIL-HELIX DOMAIN CONTAINING 2, ISOFORM A-RELATED"/>
    <property type="match status" value="1"/>
</dbReference>
<evidence type="ECO:0000256" key="1">
    <source>
        <dbReference type="SAM" id="MobiDB-lite"/>
    </source>
</evidence>
<proteinExistence type="predicted"/>
<dbReference type="AlphaFoldDB" id="A0A7S0LRL3"/>
<reference evidence="2" key="1">
    <citation type="submission" date="2021-01" db="EMBL/GenBank/DDBJ databases">
        <authorList>
            <person name="Corre E."/>
            <person name="Pelletier E."/>
            <person name="Niang G."/>
            <person name="Scheremetjew M."/>
            <person name="Finn R."/>
            <person name="Kale V."/>
            <person name="Holt S."/>
            <person name="Cochrane G."/>
            <person name="Meng A."/>
            <person name="Brown T."/>
            <person name="Cohen L."/>
        </authorList>
    </citation>
    <scope>NUCLEOTIDE SEQUENCE</scope>
    <source>
        <strain evidence="2">PLY182g</strain>
    </source>
</reference>
<dbReference type="EMBL" id="HBEY01049623">
    <property type="protein sequence ID" value="CAD8620458.1"/>
    <property type="molecule type" value="Transcribed_RNA"/>
</dbReference>
<name>A0A7S0LRL3_9EUKA</name>
<evidence type="ECO:0000313" key="2">
    <source>
        <dbReference type="EMBL" id="CAD8620458.1"/>
    </source>
</evidence>
<accession>A0A7S0LRL3</accession>
<dbReference type="GO" id="GO:0007005">
    <property type="term" value="P:mitochondrion organization"/>
    <property type="evidence" value="ECO:0007669"/>
    <property type="project" value="InterPro"/>
</dbReference>
<dbReference type="GO" id="GO:0005739">
    <property type="term" value="C:mitochondrion"/>
    <property type="evidence" value="ECO:0007669"/>
    <property type="project" value="TreeGrafter"/>
</dbReference>
<feature type="region of interest" description="Disordered" evidence="1">
    <location>
        <begin position="78"/>
        <end position="99"/>
    </location>
</feature>
<feature type="compositionally biased region" description="Low complexity" evidence="1">
    <location>
        <begin position="84"/>
        <end position="99"/>
    </location>
</feature>
<dbReference type="InterPro" id="IPR055304">
    <property type="entry name" value="CHCHD2/10-like"/>
</dbReference>
<feature type="region of interest" description="Disordered" evidence="1">
    <location>
        <begin position="1"/>
        <end position="55"/>
    </location>
</feature>
<feature type="compositionally biased region" description="Pro residues" evidence="1">
    <location>
        <begin position="14"/>
        <end position="24"/>
    </location>
</feature>
<dbReference type="PROSITE" id="PS51808">
    <property type="entry name" value="CHCH"/>
    <property type="match status" value="1"/>
</dbReference>
<protein>
    <recommendedName>
        <fullName evidence="3">CHCH domain-containing protein</fullName>
    </recommendedName>
</protein>
<dbReference type="GO" id="GO:0005634">
    <property type="term" value="C:nucleus"/>
    <property type="evidence" value="ECO:0007669"/>
    <property type="project" value="TreeGrafter"/>
</dbReference>
<organism evidence="2">
    <name type="scientific">Coccolithus braarudii</name>
    <dbReference type="NCBI Taxonomy" id="221442"/>
    <lineage>
        <taxon>Eukaryota</taxon>
        <taxon>Haptista</taxon>
        <taxon>Haptophyta</taxon>
        <taxon>Prymnesiophyceae</taxon>
        <taxon>Coccolithales</taxon>
        <taxon>Coccolithaceae</taxon>
        <taxon>Coccolithus</taxon>
    </lineage>
</organism>